<protein>
    <submittedName>
        <fullName evidence="2">Uncharacterized protein</fullName>
    </submittedName>
</protein>
<gene>
    <name evidence="2" type="ORF">R1sor_019817</name>
</gene>
<keyword evidence="3" id="KW-1185">Reference proteome</keyword>
<feature type="region of interest" description="Disordered" evidence="1">
    <location>
        <begin position="1"/>
        <end position="127"/>
    </location>
</feature>
<evidence type="ECO:0000313" key="2">
    <source>
        <dbReference type="EMBL" id="KAL3701795.1"/>
    </source>
</evidence>
<name>A0ABD3IHE3_9MARC</name>
<dbReference type="EMBL" id="JBJQOH010000001">
    <property type="protein sequence ID" value="KAL3701795.1"/>
    <property type="molecule type" value="Genomic_DNA"/>
</dbReference>
<comment type="caution">
    <text evidence="2">The sequence shown here is derived from an EMBL/GenBank/DDBJ whole genome shotgun (WGS) entry which is preliminary data.</text>
</comment>
<feature type="compositionally biased region" description="Basic and acidic residues" evidence="1">
    <location>
        <begin position="65"/>
        <end position="89"/>
    </location>
</feature>
<evidence type="ECO:0000256" key="1">
    <source>
        <dbReference type="SAM" id="MobiDB-lite"/>
    </source>
</evidence>
<organism evidence="2 3">
    <name type="scientific">Riccia sorocarpa</name>
    <dbReference type="NCBI Taxonomy" id="122646"/>
    <lineage>
        <taxon>Eukaryota</taxon>
        <taxon>Viridiplantae</taxon>
        <taxon>Streptophyta</taxon>
        <taxon>Embryophyta</taxon>
        <taxon>Marchantiophyta</taxon>
        <taxon>Marchantiopsida</taxon>
        <taxon>Marchantiidae</taxon>
        <taxon>Marchantiales</taxon>
        <taxon>Ricciaceae</taxon>
        <taxon>Riccia</taxon>
    </lineage>
</organism>
<reference evidence="2 3" key="1">
    <citation type="submission" date="2024-09" db="EMBL/GenBank/DDBJ databases">
        <title>Chromosome-scale assembly of Riccia sorocarpa.</title>
        <authorList>
            <person name="Paukszto L."/>
        </authorList>
    </citation>
    <scope>NUCLEOTIDE SEQUENCE [LARGE SCALE GENOMIC DNA]</scope>
    <source>
        <strain evidence="2">LP-2024</strain>
        <tissue evidence="2">Aerial parts of the thallus</tissue>
    </source>
</reference>
<accession>A0ABD3IHE3</accession>
<feature type="compositionally biased region" description="Polar residues" evidence="1">
    <location>
        <begin position="93"/>
        <end position="105"/>
    </location>
</feature>
<feature type="compositionally biased region" description="Basic and acidic residues" evidence="1">
    <location>
        <begin position="116"/>
        <end position="127"/>
    </location>
</feature>
<evidence type="ECO:0000313" key="3">
    <source>
        <dbReference type="Proteomes" id="UP001633002"/>
    </source>
</evidence>
<dbReference type="AlphaFoldDB" id="A0ABD3IHE3"/>
<sequence>MGWVHRIYSRSETLGQEAIGGSPRSWFVEHGDKPAENVRLSRESKTGSNKRKRDSQVTPPPPSKARNEEAVETLKSDNEESGSSDKDLGDATDSCSDSPPQSQLLNKRGAKLKTLKQMDKSNIDREKQDIRRKAVERCRVSVVLIVIPLEQLVEPTLEQDSSK</sequence>
<proteinExistence type="predicted"/>
<feature type="compositionally biased region" description="Basic and acidic residues" evidence="1">
    <location>
        <begin position="27"/>
        <end position="45"/>
    </location>
</feature>
<dbReference type="Proteomes" id="UP001633002">
    <property type="component" value="Unassembled WGS sequence"/>
</dbReference>